<dbReference type="STRING" id="289078.A0A2X0MUP0"/>
<gene>
    <name evidence="1" type="ORF">BZ3500_MVSOF-1268-A1-R1_CHR7-3G09683</name>
</gene>
<dbReference type="EMBL" id="FMWP01000125">
    <property type="protein sequence ID" value="SDA02407.1"/>
    <property type="molecule type" value="Genomic_DNA"/>
</dbReference>
<protein>
    <submittedName>
        <fullName evidence="1">BZ3500_MvSof-1268-A1-R1_Chr7-3g09683 protein</fullName>
    </submittedName>
</protein>
<keyword evidence="2" id="KW-1185">Reference proteome</keyword>
<dbReference type="Proteomes" id="UP000249723">
    <property type="component" value="Unassembled WGS sequence"/>
</dbReference>
<proteinExistence type="predicted"/>
<sequence>MGELEEEWEALALKTREFVQRRSGVGESEVDALVTKAETISVYRDATKESHT</sequence>
<evidence type="ECO:0000313" key="2">
    <source>
        <dbReference type="Proteomes" id="UP000249723"/>
    </source>
</evidence>
<dbReference type="AlphaFoldDB" id="A0A2X0MUP0"/>
<accession>A0A2X0MUP0</accession>
<reference evidence="2" key="1">
    <citation type="submission" date="2016-10" db="EMBL/GenBank/DDBJ databases">
        <authorList>
            <person name="Jeantristanb JTB J.-T."/>
            <person name="Ricardo R."/>
        </authorList>
    </citation>
    <scope>NUCLEOTIDE SEQUENCE [LARGE SCALE GENOMIC DNA]</scope>
</reference>
<evidence type="ECO:0000313" key="1">
    <source>
        <dbReference type="EMBL" id="SDA02407.1"/>
    </source>
</evidence>
<name>A0A2X0MUP0_9BASI</name>
<organism evidence="1 2">
    <name type="scientific">Microbotryum saponariae</name>
    <dbReference type="NCBI Taxonomy" id="289078"/>
    <lineage>
        <taxon>Eukaryota</taxon>
        <taxon>Fungi</taxon>
        <taxon>Dikarya</taxon>
        <taxon>Basidiomycota</taxon>
        <taxon>Pucciniomycotina</taxon>
        <taxon>Microbotryomycetes</taxon>
        <taxon>Microbotryales</taxon>
        <taxon>Microbotryaceae</taxon>
        <taxon>Microbotryum</taxon>
    </lineage>
</organism>